<comment type="caution">
    <text evidence="4">The sequence shown here is derived from an EMBL/GenBank/DDBJ whole genome shotgun (WGS) entry which is preliminary data.</text>
</comment>
<dbReference type="AlphaFoldDB" id="A0AAE0VMM7"/>
<gene>
    <name evidence="4" type="ORF">CHS0354_023840</name>
</gene>
<dbReference type="Pfam" id="PF00534">
    <property type="entry name" value="Glycos_transf_1"/>
    <property type="match status" value="1"/>
</dbReference>
<feature type="domain" description="Glycosyltransferase subfamily 4-like N-terminal" evidence="3">
    <location>
        <begin position="37"/>
        <end position="157"/>
    </location>
</feature>
<dbReference type="NCBIfam" id="TIGR03999">
    <property type="entry name" value="thiol_BshA"/>
    <property type="match status" value="1"/>
</dbReference>
<dbReference type="Gene3D" id="3.40.50.2000">
    <property type="entry name" value="Glycogen Phosphorylase B"/>
    <property type="match status" value="2"/>
</dbReference>
<dbReference type="GO" id="GO:0071793">
    <property type="term" value="P:bacillithiol biosynthetic process"/>
    <property type="evidence" value="ECO:0007669"/>
    <property type="project" value="InterPro"/>
</dbReference>
<dbReference type="InterPro" id="IPR050194">
    <property type="entry name" value="Glycosyltransferase_grp1"/>
</dbReference>
<evidence type="ECO:0000313" key="5">
    <source>
        <dbReference type="Proteomes" id="UP001195483"/>
    </source>
</evidence>
<accession>A0AAE0VMM7</accession>
<evidence type="ECO:0000259" key="2">
    <source>
        <dbReference type="Pfam" id="PF00534"/>
    </source>
</evidence>
<dbReference type="GO" id="GO:0016757">
    <property type="term" value="F:glycosyltransferase activity"/>
    <property type="evidence" value="ECO:0007669"/>
    <property type="project" value="UniProtKB-KW"/>
</dbReference>
<evidence type="ECO:0008006" key="6">
    <source>
        <dbReference type="Google" id="ProtNLM"/>
    </source>
</evidence>
<keyword evidence="5" id="KW-1185">Reference proteome</keyword>
<dbReference type="InterPro" id="IPR023881">
    <property type="entry name" value="Thiol_BshA"/>
</dbReference>
<reference evidence="4" key="2">
    <citation type="journal article" date="2021" name="Genome Biol. Evol.">
        <title>Developing a high-quality reference genome for a parasitic bivalve with doubly uniparental inheritance (Bivalvia: Unionida).</title>
        <authorList>
            <person name="Smith C.H."/>
        </authorList>
    </citation>
    <scope>NUCLEOTIDE SEQUENCE</scope>
    <source>
        <strain evidence="4">CHS0354</strain>
        <tissue evidence="4">Mantle</tissue>
    </source>
</reference>
<protein>
    <recommendedName>
        <fullName evidence="6">N-acetyl-alpha-D-glucosaminyl L-malate synthase BshA</fullName>
    </recommendedName>
</protein>
<dbReference type="EMBL" id="JAEAOA010001427">
    <property type="protein sequence ID" value="KAK3582300.1"/>
    <property type="molecule type" value="Genomic_DNA"/>
</dbReference>
<dbReference type="InterPro" id="IPR001296">
    <property type="entry name" value="Glyco_trans_1"/>
</dbReference>
<reference evidence="4" key="3">
    <citation type="submission" date="2023-05" db="EMBL/GenBank/DDBJ databases">
        <authorList>
            <person name="Smith C.H."/>
        </authorList>
    </citation>
    <scope>NUCLEOTIDE SEQUENCE</scope>
    <source>
        <strain evidence="4">CHS0354</strain>
        <tissue evidence="4">Mantle</tissue>
    </source>
</reference>
<dbReference type="PANTHER" id="PTHR45947:SF3">
    <property type="entry name" value="SULFOQUINOVOSYL TRANSFERASE SQD2"/>
    <property type="match status" value="1"/>
</dbReference>
<keyword evidence="1" id="KW-0328">Glycosyltransferase</keyword>
<dbReference type="PANTHER" id="PTHR45947">
    <property type="entry name" value="SULFOQUINOVOSYL TRANSFERASE SQD2"/>
    <property type="match status" value="1"/>
</dbReference>
<feature type="domain" description="Glycosyl transferase family 1" evidence="2">
    <location>
        <begin position="166"/>
        <end position="327"/>
    </location>
</feature>
<name>A0AAE0VMM7_9BIVA</name>
<dbReference type="Proteomes" id="UP001195483">
    <property type="component" value="Unassembled WGS sequence"/>
</dbReference>
<reference evidence="4" key="1">
    <citation type="journal article" date="2021" name="Genome Biol. Evol.">
        <title>A High-Quality Reference Genome for a Parasitic Bivalve with Doubly Uniparental Inheritance (Bivalvia: Unionida).</title>
        <authorList>
            <person name="Smith C.H."/>
        </authorList>
    </citation>
    <scope>NUCLEOTIDE SEQUENCE</scope>
    <source>
        <strain evidence="4">CHS0354</strain>
    </source>
</reference>
<dbReference type="InterPro" id="IPR028098">
    <property type="entry name" value="Glyco_trans_4-like_N"/>
</dbReference>
<proteinExistence type="predicted"/>
<keyword evidence="1" id="KW-0808">Transferase</keyword>
<evidence type="ECO:0000313" key="4">
    <source>
        <dbReference type="EMBL" id="KAK3582300.1"/>
    </source>
</evidence>
<dbReference type="Pfam" id="PF13439">
    <property type="entry name" value="Glyco_transf_4"/>
    <property type="match status" value="1"/>
</dbReference>
<evidence type="ECO:0000256" key="1">
    <source>
        <dbReference type="ARBA" id="ARBA00022676"/>
    </source>
</evidence>
<organism evidence="4 5">
    <name type="scientific">Potamilus streckersoni</name>
    <dbReference type="NCBI Taxonomy" id="2493646"/>
    <lineage>
        <taxon>Eukaryota</taxon>
        <taxon>Metazoa</taxon>
        <taxon>Spiralia</taxon>
        <taxon>Lophotrochozoa</taxon>
        <taxon>Mollusca</taxon>
        <taxon>Bivalvia</taxon>
        <taxon>Autobranchia</taxon>
        <taxon>Heteroconchia</taxon>
        <taxon>Palaeoheterodonta</taxon>
        <taxon>Unionida</taxon>
        <taxon>Unionoidea</taxon>
        <taxon>Unionidae</taxon>
        <taxon>Ambleminae</taxon>
        <taxon>Lampsilini</taxon>
        <taxon>Potamilus</taxon>
    </lineage>
</organism>
<sequence length="354" mass="39519">MKIGITCYPTYGGSGVIATELGKGLAGRGHQVSISDYPLFEYPPYSISLAAKMADVMLTEKLDIMHVHYAIPHAISAYLANSILGGKGKKHVPIVTTLHGTDITIVGKDPMMMDAVRLGINNSNAVTSVSHFLKNETELHFSPTLPIQVIYNFVNHDVFKKIHDDKFRNVFAKPNEKILIHISNFRPVKRTEDVIAVFNLVQKELPVKLLLVGDGPDRPTLEMKCRELCICDKVKFLGRHPSITPLLSVADVMIMPSLTESFGLAALEAMSCETPVIASDVGGLRELIEDRTNGFLCKTMDVETMARRGTELLSDEDMLMRFKRSARVRAEEFNIEKALNEYEQIYWALLKRKG</sequence>
<dbReference type="SUPFAM" id="SSF53756">
    <property type="entry name" value="UDP-Glycosyltransferase/glycogen phosphorylase"/>
    <property type="match status" value="1"/>
</dbReference>
<evidence type="ECO:0000259" key="3">
    <source>
        <dbReference type="Pfam" id="PF13439"/>
    </source>
</evidence>